<organism evidence="2 3">
    <name type="scientific">Cichlidogyrus casuarinus</name>
    <dbReference type="NCBI Taxonomy" id="1844966"/>
    <lineage>
        <taxon>Eukaryota</taxon>
        <taxon>Metazoa</taxon>
        <taxon>Spiralia</taxon>
        <taxon>Lophotrochozoa</taxon>
        <taxon>Platyhelminthes</taxon>
        <taxon>Monogenea</taxon>
        <taxon>Monopisthocotylea</taxon>
        <taxon>Dactylogyridea</taxon>
        <taxon>Ancyrocephalidae</taxon>
        <taxon>Cichlidogyrus</taxon>
    </lineage>
</organism>
<dbReference type="EMBL" id="JBJKFK010004034">
    <property type="protein sequence ID" value="KAL3309338.1"/>
    <property type="molecule type" value="Genomic_DNA"/>
</dbReference>
<keyword evidence="1" id="KW-1133">Transmembrane helix</keyword>
<evidence type="ECO:0000313" key="3">
    <source>
        <dbReference type="Proteomes" id="UP001626550"/>
    </source>
</evidence>
<keyword evidence="1" id="KW-0812">Transmembrane</keyword>
<dbReference type="Proteomes" id="UP001626550">
    <property type="component" value="Unassembled WGS sequence"/>
</dbReference>
<protein>
    <submittedName>
        <fullName evidence="2">Uncharacterized protein</fullName>
    </submittedName>
</protein>
<evidence type="ECO:0000256" key="1">
    <source>
        <dbReference type="SAM" id="Phobius"/>
    </source>
</evidence>
<feature type="transmembrane region" description="Helical" evidence="1">
    <location>
        <begin position="80"/>
        <end position="99"/>
    </location>
</feature>
<gene>
    <name evidence="2" type="ORF">Ciccas_012116</name>
</gene>
<name>A0ABD2PPB0_9PLAT</name>
<accession>A0ABD2PPB0</accession>
<feature type="transmembrane region" description="Helical" evidence="1">
    <location>
        <begin position="45"/>
        <end position="68"/>
    </location>
</feature>
<dbReference type="AlphaFoldDB" id="A0ABD2PPB0"/>
<sequence length="134" mass="14853">MVVCLAAVSYLCGPWPVLVVSNKQTNSQVNILQPTKTKDRLLNATLNLVPLLYTASIFCSALLLLGFFRTVLSLHRAANVLFIGICLLTLALTQFGLLIPRMDSECNELDFKSLRSRILCRLCVLVPLAKFKSL</sequence>
<evidence type="ECO:0000313" key="2">
    <source>
        <dbReference type="EMBL" id="KAL3309338.1"/>
    </source>
</evidence>
<comment type="caution">
    <text evidence="2">The sequence shown here is derived from an EMBL/GenBank/DDBJ whole genome shotgun (WGS) entry which is preliminary data.</text>
</comment>
<reference evidence="2 3" key="1">
    <citation type="submission" date="2024-11" db="EMBL/GenBank/DDBJ databases">
        <title>Adaptive evolution of stress response genes in parasites aligns with host niche diversity.</title>
        <authorList>
            <person name="Hahn C."/>
            <person name="Resl P."/>
        </authorList>
    </citation>
    <scope>NUCLEOTIDE SEQUENCE [LARGE SCALE GENOMIC DNA]</scope>
    <source>
        <strain evidence="2">EGGRZ-B1_66</strain>
        <tissue evidence="2">Body</tissue>
    </source>
</reference>
<proteinExistence type="predicted"/>
<keyword evidence="1" id="KW-0472">Membrane</keyword>
<keyword evidence="3" id="KW-1185">Reference proteome</keyword>